<gene>
    <name evidence="2" type="ORF">AB1Y20_007720</name>
</gene>
<accession>A0AB34IVU3</accession>
<comment type="caution">
    <text evidence="2">The sequence shown here is derived from an EMBL/GenBank/DDBJ whole genome shotgun (WGS) entry which is preliminary data.</text>
</comment>
<dbReference type="CDD" id="cd00136">
    <property type="entry name" value="PDZ_canonical"/>
    <property type="match status" value="1"/>
</dbReference>
<protein>
    <recommendedName>
        <fullName evidence="1">PDZ domain-containing protein</fullName>
    </recommendedName>
</protein>
<dbReference type="InterPro" id="IPR036034">
    <property type="entry name" value="PDZ_sf"/>
</dbReference>
<dbReference type="SUPFAM" id="SSF50156">
    <property type="entry name" value="PDZ domain-like"/>
    <property type="match status" value="1"/>
</dbReference>
<organism evidence="2 3">
    <name type="scientific">Prymnesium parvum</name>
    <name type="common">Toxic golden alga</name>
    <dbReference type="NCBI Taxonomy" id="97485"/>
    <lineage>
        <taxon>Eukaryota</taxon>
        <taxon>Haptista</taxon>
        <taxon>Haptophyta</taxon>
        <taxon>Prymnesiophyceae</taxon>
        <taxon>Prymnesiales</taxon>
        <taxon>Prymnesiaceae</taxon>
        <taxon>Prymnesium</taxon>
    </lineage>
</organism>
<dbReference type="AlphaFoldDB" id="A0AB34IVU3"/>
<sequence length="179" mass="19172">MVPLLIAASLGFRLPAVRMGLFDGAKEAFSTNAEKPLVAADRVTPFDKWLGLDKALVEAERPEQVTFIDPNKPENYLSLELSKPMGIAFIENEGDCGGICVEGVLEEGSASSSSVPLQEGDQLVAVNSVLVLGNDFDSALDTIKNTEGETVKLTFFRGPTSFLYGPTAPSAEWYASVLL</sequence>
<keyword evidence="3" id="KW-1185">Reference proteome</keyword>
<proteinExistence type="predicted"/>
<dbReference type="Proteomes" id="UP001515480">
    <property type="component" value="Unassembled WGS sequence"/>
</dbReference>
<dbReference type="Gene3D" id="2.30.42.10">
    <property type="match status" value="1"/>
</dbReference>
<dbReference type="EMBL" id="JBGBPQ010000017">
    <property type="protein sequence ID" value="KAL1508132.1"/>
    <property type="molecule type" value="Genomic_DNA"/>
</dbReference>
<evidence type="ECO:0000313" key="2">
    <source>
        <dbReference type="EMBL" id="KAL1508132.1"/>
    </source>
</evidence>
<dbReference type="SMART" id="SM00228">
    <property type="entry name" value="PDZ"/>
    <property type="match status" value="1"/>
</dbReference>
<feature type="domain" description="PDZ" evidence="1">
    <location>
        <begin position="64"/>
        <end position="149"/>
    </location>
</feature>
<name>A0AB34IVU3_PRYPA</name>
<dbReference type="InterPro" id="IPR001478">
    <property type="entry name" value="PDZ"/>
</dbReference>
<evidence type="ECO:0000313" key="3">
    <source>
        <dbReference type="Proteomes" id="UP001515480"/>
    </source>
</evidence>
<evidence type="ECO:0000259" key="1">
    <source>
        <dbReference type="PROSITE" id="PS50106"/>
    </source>
</evidence>
<dbReference type="PROSITE" id="PS50106">
    <property type="entry name" value="PDZ"/>
    <property type="match status" value="1"/>
</dbReference>
<reference evidence="2 3" key="1">
    <citation type="journal article" date="2024" name="Science">
        <title>Giant polyketide synthase enzymes in the biosynthesis of giant marine polyether toxins.</title>
        <authorList>
            <person name="Fallon T.R."/>
            <person name="Shende V.V."/>
            <person name="Wierzbicki I.H."/>
            <person name="Pendleton A.L."/>
            <person name="Watervoot N.F."/>
            <person name="Auber R.P."/>
            <person name="Gonzalez D.J."/>
            <person name="Wisecaver J.H."/>
            <person name="Moore B.S."/>
        </authorList>
    </citation>
    <scope>NUCLEOTIDE SEQUENCE [LARGE SCALE GENOMIC DNA]</scope>
    <source>
        <strain evidence="2 3">12B1</strain>
    </source>
</reference>